<evidence type="ECO:0000313" key="1">
    <source>
        <dbReference type="EMBL" id="KAI0055492.1"/>
    </source>
</evidence>
<reference evidence="1" key="1">
    <citation type="submission" date="2021-03" db="EMBL/GenBank/DDBJ databases">
        <authorList>
            <consortium name="DOE Joint Genome Institute"/>
            <person name="Ahrendt S."/>
            <person name="Looney B.P."/>
            <person name="Miyauchi S."/>
            <person name="Morin E."/>
            <person name="Drula E."/>
            <person name="Courty P.E."/>
            <person name="Chicoki N."/>
            <person name="Fauchery L."/>
            <person name="Kohler A."/>
            <person name="Kuo A."/>
            <person name="Labutti K."/>
            <person name="Pangilinan J."/>
            <person name="Lipzen A."/>
            <person name="Riley R."/>
            <person name="Andreopoulos W."/>
            <person name="He G."/>
            <person name="Johnson J."/>
            <person name="Barry K.W."/>
            <person name="Grigoriev I.V."/>
            <person name="Nagy L."/>
            <person name="Hibbett D."/>
            <person name="Henrissat B."/>
            <person name="Matheny P.B."/>
            <person name="Labbe J."/>
            <person name="Martin F."/>
        </authorList>
    </citation>
    <scope>NUCLEOTIDE SEQUENCE</scope>
    <source>
        <strain evidence="1">HHB10654</strain>
    </source>
</reference>
<dbReference type="EMBL" id="MU277290">
    <property type="protein sequence ID" value="KAI0055492.1"/>
    <property type="molecule type" value="Genomic_DNA"/>
</dbReference>
<organism evidence="1 2">
    <name type="scientific">Artomyces pyxidatus</name>
    <dbReference type="NCBI Taxonomy" id="48021"/>
    <lineage>
        <taxon>Eukaryota</taxon>
        <taxon>Fungi</taxon>
        <taxon>Dikarya</taxon>
        <taxon>Basidiomycota</taxon>
        <taxon>Agaricomycotina</taxon>
        <taxon>Agaricomycetes</taxon>
        <taxon>Russulales</taxon>
        <taxon>Auriscalpiaceae</taxon>
        <taxon>Artomyces</taxon>
    </lineage>
</organism>
<reference evidence="1" key="2">
    <citation type="journal article" date="2022" name="New Phytol.">
        <title>Evolutionary transition to the ectomycorrhizal habit in the genomes of a hyperdiverse lineage of mushroom-forming fungi.</title>
        <authorList>
            <person name="Looney B."/>
            <person name="Miyauchi S."/>
            <person name="Morin E."/>
            <person name="Drula E."/>
            <person name="Courty P.E."/>
            <person name="Kohler A."/>
            <person name="Kuo A."/>
            <person name="LaButti K."/>
            <person name="Pangilinan J."/>
            <person name="Lipzen A."/>
            <person name="Riley R."/>
            <person name="Andreopoulos W."/>
            <person name="He G."/>
            <person name="Johnson J."/>
            <person name="Nolan M."/>
            <person name="Tritt A."/>
            <person name="Barry K.W."/>
            <person name="Grigoriev I.V."/>
            <person name="Nagy L.G."/>
            <person name="Hibbett D."/>
            <person name="Henrissat B."/>
            <person name="Matheny P.B."/>
            <person name="Labbe J."/>
            <person name="Martin F.M."/>
        </authorList>
    </citation>
    <scope>NUCLEOTIDE SEQUENCE</scope>
    <source>
        <strain evidence="1">HHB10654</strain>
    </source>
</reference>
<accession>A0ACB8SGU2</accession>
<sequence length="170" mass="18430">MTKMIFGHISVPLCGPGKSVGRCLRSSEAQARGRRAEERTPPAQTASCRRELGFAQCSPRTEQEHRLPWRKEQSARAPSDSAGATDARKLLLTLHHAGHMAERSRRNLADGRVNGRARAGSRLPGRDAATLCYVREGQRDAGASGTDSACPRQAAGQGRRAQPIWSASYV</sequence>
<protein>
    <submittedName>
        <fullName evidence="1">Uncharacterized protein</fullName>
    </submittedName>
</protein>
<evidence type="ECO:0000313" key="2">
    <source>
        <dbReference type="Proteomes" id="UP000814140"/>
    </source>
</evidence>
<gene>
    <name evidence="1" type="ORF">BV25DRAFT_172187</name>
</gene>
<name>A0ACB8SGU2_9AGAM</name>
<keyword evidence="2" id="KW-1185">Reference proteome</keyword>
<proteinExistence type="predicted"/>
<dbReference type="Proteomes" id="UP000814140">
    <property type="component" value="Unassembled WGS sequence"/>
</dbReference>
<comment type="caution">
    <text evidence="1">The sequence shown here is derived from an EMBL/GenBank/DDBJ whole genome shotgun (WGS) entry which is preliminary data.</text>
</comment>